<feature type="compositionally biased region" description="Acidic residues" evidence="2">
    <location>
        <begin position="225"/>
        <end position="253"/>
    </location>
</feature>
<comment type="caution">
    <text evidence="3">The sequence shown here is derived from an EMBL/GenBank/DDBJ whole genome shotgun (WGS) entry which is preliminary data.</text>
</comment>
<dbReference type="InterPro" id="IPR021109">
    <property type="entry name" value="Peptidase_aspartic_dom_sf"/>
</dbReference>
<dbReference type="PROSITE" id="PS00141">
    <property type="entry name" value="ASP_PROTEASE"/>
    <property type="match status" value="1"/>
</dbReference>
<evidence type="ECO:0000313" key="3">
    <source>
        <dbReference type="EMBL" id="CAG8608015.1"/>
    </source>
</evidence>
<dbReference type="AlphaFoldDB" id="A0A9N9GHA8"/>
<dbReference type="GO" id="GO:0006508">
    <property type="term" value="P:proteolysis"/>
    <property type="evidence" value="ECO:0007669"/>
    <property type="project" value="InterPro"/>
</dbReference>
<gene>
    <name evidence="3" type="ORF">POCULU_LOCUS7808</name>
</gene>
<dbReference type="Gene3D" id="2.40.70.10">
    <property type="entry name" value="Acid Proteases"/>
    <property type="match status" value="1"/>
</dbReference>
<dbReference type="CDD" id="cd00303">
    <property type="entry name" value="retropepsin_like"/>
    <property type="match status" value="1"/>
</dbReference>
<feature type="non-terminal residue" evidence="3">
    <location>
        <position position="690"/>
    </location>
</feature>
<evidence type="ECO:0000256" key="2">
    <source>
        <dbReference type="SAM" id="MobiDB-lite"/>
    </source>
</evidence>
<keyword evidence="1" id="KW-0064">Aspartyl protease</keyword>
<dbReference type="EMBL" id="CAJVPJ010001924">
    <property type="protein sequence ID" value="CAG8608015.1"/>
    <property type="molecule type" value="Genomic_DNA"/>
</dbReference>
<sequence>SRGYRRVEQLVKTFDPNLTLSRINQQSYYNTRHNRTQRSFAAFLQTLTYWRIPASFDALAVSVIRNHSDVTVGSFSDLTPELEDLYIREVDNYVLITLDRQRRVPDIGPVNFPPTPQAFALTPFRNLLVQGSQLINEAEDVLGELLDANDDNQSILSRNAFGPDDNNSPLRVLTQQERAAFATPEPSDSASEHNDNPDNATAVEDTESEASGLDQAYFEEDLIQDENSDESDAEPVEEIDVEDEESTDEEDDNQVLVQLPPIQAQPIEMVKHVDYPMFTGSNPAAWARAMDMAFAANQVNDEAVKINIAATHLGDYVEWFAGQAAFTHWTDGNGAQDRNMKDIFLAAFNGPEEKGLALSQMWKRKQRRGETLASYVNGIQQIWSATGEDIPVYIRLDPSIQPLVKAQNPQNIADAIAAAKRVYTGGAHGSYLTQEEEDPSVTGLLAQIAELTKQMNELKSERKEPQPIQRERAPRMLLGHIQADCYAKKKGKGASAKPIRPSNAAQQYGASDDSGPLCCKAIVQGEEIVALVDTGSALTLVSKALYDRIAHKLVNPKLEESNVKIMGIAGLRKNCEGRINNLSIKFKEKEWRLNAEVIPHPSVDVILGQNFLMEVKAEISLPKLQMTLGDGKEQISLYREPSKYISICLMTKAEKKPWWKKKKEVPKSEWKCEYGANEQTCTQLPMEPIL</sequence>
<proteinExistence type="predicted"/>
<reference evidence="3" key="1">
    <citation type="submission" date="2021-06" db="EMBL/GenBank/DDBJ databases">
        <authorList>
            <person name="Kallberg Y."/>
            <person name="Tangrot J."/>
            <person name="Rosling A."/>
        </authorList>
    </citation>
    <scope>NUCLEOTIDE SEQUENCE</scope>
    <source>
        <strain evidence="3">IA702</strain>
    </source>
</reference>
<keyword evidence="1" id="KW-0378">Hydrolase</keyword>
<dbReference type="SUPFAM" id="SSF50630">
    <property type="entry name" value="Acid proteases"/>
    <property type="match status" value="1"/>
</dbReference>
<keyword evidence="1" id="KW-0645">Protease</keyword>
<name>A0A9N9GHA8_9GLOM</name>
<feature type="region of interest" description="Disordered" evidence="2">
    <location>
        <begin position="225"/>
        <end position="254"/>
    </location>
</feature>
<dbReference type="OrthoDB" id="2285352at2759"/>
<feature type="region of interest" description="Disordered" evidence="2">
    <location>
        <begin position="179"/>
        <end position="210"/>
    </location>
</feature>
<keyword evidence="4" id="KW-1185">Reference proteome</keyword>
<organism evidence="3 4">
    <name type="scientific">Paraglomus occultum</name>
    <dbReference type="NCBI Taxonomy" id="144539"/>
    <lineage>
        <taxon>Eukaryota</taxon>
        <taxon>Fungi</taxon>
        <taxon>Fungi incertae sedis</taxon>
        <taxon>Mucoromycota</taxon>
        <taxon>Glomeromycotina</taxon>
        <taxon>Glomeromycetes</taxon>
        <taxon>Paraglomerales</taxon>
        <taxon>Paraglomeraceae</taxon>
        <taxon>Paraglomus</taxon>
    </lineage>
</organism>
<dbReference type="Proteomes" id="UP000789572">
    <property type="component" value="Unassembled WGS sequence"/>
</dbReference>
<dbReference type="InterPro" id="IPR001969">
    <property type="entry name" value="Aspartic_peptidase_AS"/>
</dbReference>
<accession>A0A9N9GHA8</accession>
<evidence type="ECO:0000313" key="4">
    <source>
        <dbReference type="Proteomes" id="UP000789572"/>
    </source>
</evidence>
<evidence type="ECO:0000256" key="1">
    <source>
        <dbReference type="ARBA" id="ARBA00022750"/>
    </source>
</evidence>
<protein>
    <submittedName>
        <fullName evidence="3">7342_t:CDS:1</fullName>
    </submittedName>
</protein>
<dbReference type="Pfam" id="PF13975">
    <property type="entry name" value="gag-asp_proteas"/>
    <property type="match status" value="1"/>
</dbReference>
<dbReference type="GO" id="GO:0004190">
    <property type="term" value="F:aspartic-type endopeptidase activity"/>
    <property type="evidence" value="ECO:0007669"/>
    <property type="project" value="UniProtKB-KW"/>
</dbReference>